<dbReference type="Pfam" id="PF00528">
    <property type="entry name" value="BPD_transp_1"/>
    <property type="match status" value="1"/>
</dbReference>
<dbReference type="InterPro" id="IPR035906">
    <property type="entry name" value="MetI-like_sf"/>
</dbReference>
<evidence type="ECO:0000313" key="10">
    <source>
        <dbReference type="Proteomes" id="UP001589733"/>
    </source>
</evidence>
<keyword evidence="5 7" id="KW-1133">Transmembrane helix</keyword>
<evidence type="ECO:0000259" key="8">
    <source>
        <dbReference type="PROSITE" id="PS50928"/>
    </source>
</evidence>
<feature type="transmembrane region" description="Helical" evidence="7">
    <location>
        <begin position="95"/>
        <end position="115"/>
    </location>
</feature>
<proteinExistence type="inferred from homology"/>
<comment type="subcellular location">
    <subcellularLocation>
        <location evidence="1 7">Cell membrane</location>
        <topology evidence="1 7">Multi-pass membrane protein</topology>
    </subcellularLocation>
</comment>
<feature type="transmembrane region" description="Helical" evidence="7">
    <location>
        <begin position="141"/>
        <end position="164"/>
    </location>
</feature>
<evidence type="ECO:0000256" key="3">
    <source>
        <dbReference type="ARBA" id="ARBA00022475"/>
    </source>
</evidence>
<dbReference type="CDD" id="cd06261">
    <property type="entry name" value="TM_PBP2"/>
    <property type="match status" value="1"/>
</dbReference>
<evidence type="ECO:0000313" key="9">
    <source>
        <dbReference type="EMBL" id="MFB9991589.1"/>
    </source>
</evidence>
<comment type="caution">
    <text evidence="9">The sequence shown here is derived from an EMBL/GenBank/DDBJ whole genome shotgun (WGS) entry which is preliminary data.</text>
</comment>
<evidence type="ECO:0000256" key="7">
    <source>
        <dbReference type="RuleBase" id="RU363032"/>
    </source>
</evidence>
<feature type="transmembrane region" description="Helical" evidence="7">
    <location>
        <begin position="254"/>
        <end position="273"/>
    </location>
</feature>
<keyword evidence="10" id="KW-1185">Reference proteome</keyword>
<evidence type="ECO:0000256" key="2">
    <source>
        <dbReference type="ARBA" id="ARBA00022448"/>
    </source>
</evidence>
<sequence length="280" mass="30325">MFSSVPVPRQPRGSEPPPEVRRRRWIHLGTWAALLLLVGLSFQGSELNVAQLISGTGNSWRYIFGTPDQPNSGFFPPDFSKGALYFSQMLLTVKMAVLGTVGAVLLALPLGVLAARNTTPNRWAYQLTRRLLDFLRGLNEFVLALIFVAAVGLGPFPGILALVFHTAGILGKLFAEGIEDIDEGQVEAVRATGAHPLSVLGRGVWPQILPHVLSMSMYRFESNVRAATVLGLVGAGGIGFYITEAIRGFDTRAASAILIIILLSVFSIDFLSAKLRARLQ</sequence>
<dbReference type="InterPro" id="IPR005769">
    <property type="entry name" value="PhnE/PtxC"/>
</dbReference>
<keyword evidence="2 7" id="KW-0813">Transport</keyword>
<dbReference type="EMBL" id="JBHLYR010000021">
    <property type="protein sequence ID" value="MFB9991589.1"/>
    <property type="molecule type" value="Genomic_DNA"/>
</dbReference>
<dbReference type="Proteomes" id="UP001589733">
    <property type="component" value="Unassembled WGS sequence"/>
</dbReference>
<evidence type="ECO:0000256" key="6">
    <source>
        <dbReference type="ARBA" id="ARBA00023136"/>
    </source>
</evidence>
<feature type="transmembrane region" description="Helical" evidence="7">
    <location>
        <begin position="224"/>
        <end position="242"/>
    </location>
</feature>
<evidence type="ECO:0000256" key="4">
    <source>
        <dbReference type="ARBA" id="ARBA00022692"/>
    </source>
</evidence>
<evidence type="ECO:0000256" key="1">
    <source>
        <dbReference type="ARBA" id="ARBA00004651"/>
    </source>
</evidence>
<dbReference type="RefSeq" id="WP_380006884.1">
    <property type="nucleotide sequence ID" value="NZ_JBHLYR010000021.1"/>
</dbReference>
<dbReference type="Gene3D" id="1.10.3720.10">
    <property type="entry name" value="MetI-like"/>
    <property type="match status" value="1"/>
</dbReference>
<feature type="domain" description="ABC transmembrane type-1" evidence="8">
    <location>
        <begin position="89"/>
        <end position="272"/>
    </location>
</feature>
<reference evidence="9 10" key="1">
    <citation type="submission" date="2024-09" db="EMBL/GenBank/DDBJ databases">
        <authorList>
            <person name="Sun Q."/>
            <person name="Mori K."/>
        </authorList>
    </citation>
    <scope>NUCLEOTIDE SEQUENCE [LARGE SCALE GENOMIC DNA]</scope>
    <source>
        <strain evidence="9 10">JCM 13503</strain>
    </source>
</reference>
<gene>
    <name evidence="9" type="primary">phnE</name>
    <name evidence="9" type="ORF">ACFFLM_06365</name>
</gene>
<comment type="similarity">
    <text evidence="7">Belongs to the binding-protein-dependent transport system permease family.</text>
</comment>
<protein>
    <submittedName>
        <fullName evidence="9">Phosphonate ABC transporter, permease protein PhnE</fullName>
    </submittedName>
</protein>
<dbReference type="PROSITE" id="PS50928">
    <property type="entry name" value="ABC_TM1"/>
    <property type="match status" value="1"/>
</dbReference>
<dbReference type="NCBIfam" id="TIGR01097">
    <property type="entry name" value="PhnE"/>
    <property type="match status" value="1"/>
</dbReference>
<organism evidence="9 10">
    <name type="scientific">Deinococcus oregonensis</name>
    <dbReference type="NCBI Taxonomy" id="1805970"/>
    <lineage>
        <taxon>Bacteria</taxon>
        <taxon>Thermotogati</taxon>
        <taxon>Deinococcota</taxon>
        <taxon>Deinococci</taxon>
        <taxon>Deinococcales</taxon>
        <taxon>Deinococcaceae</taxon>
        <taxon>Deinococcus</taxon>
    </lineage>
</organism>
<keyword evidence="6 7" id="KW-0472">Membrane</keyword>
<accession>A0ABV6AVR2</accession>
<dbReference type="SUPFAM" id="SSF161098">
    <property type="entry name" value="MetI-like"/>
    <property type="match status" value="1"/>
</dbReference>
<keyword evidence="4 7" id="KW-0812">Transmembrane</keyword>
<evidence type="ECO:0000256" key="5">
    <source>
        <dbReference type="ARBA" id="ARBA00022989"/>
    </source>
</evidence>
<name>A0ABV6AVR2_9DEIO</name>
<dbReference type="PANTHER" id="PTHR30043:SF1">
    <property type="entry name" value="ABC TRANSPORT SYSTEM PERMEASE PROTEIN P69"/>
    <property type="match status" value="1"/>
</dbReference>
<dbReference type="PANTHER" id="PTHR30043">
    <property type="entry name" value="PHOSPHONATES TRANSPORT SYSTEM PERMEASE PROTEIN"/>
    <property type="match status" value="1"/>
</dbReference>
<dbReference type="InterPro" id="IPR000515">
    <property type="entry name" value="MetI-like"/>
</dbReference>
<keyword evidence="3" id="KW-1003">Cell membrane</keyword>